<accession>I4EMK6</accession>
<comment type="caution">
    <text evidence="1">The sequence shown here is derived from an EMBL/GenBank/DDBJ whole genome shotgun (WGS) entry which is preliminary data.</text>
</comment>
<evidence type="ECO:0000313" key="1">
    <source>
        <dbReference type="EMBL" id="CCF85919.1"/>
    </source>
</evidence>
<proteinExistence type="predicted"/>
<name>I4EMK6_9BACT</name>
<dbReference type="AlphaFoldDB" id="I4EMK6"/>
<dbReference type="Proteomes" id="UP000004221">
    <property type="component" value="Unassembled WGS sequence"/>
</dbReference>
<dbReference type="EMBL" id="CAGS01000574">
    <property type="protein sequence ID" value="CCF85919.1"/>
    <property type="molecule type" value="Genomic_DNA"/>
</dbReference>
<organism evidence="1 2">
    <name type="scientific">Nitrolancea hollandica Lb</name>
    <dbReference type="NCBI Taxonomy" id="1129897"/>
    <lineage>
        <taxon>Bacteria</taxon>
        <taxon>Pseudomonadati</taxon>
        <taxon>Thermomicrobiota</taxon>
        <taxon>Thermomicrobia</taxon>
        <taxon>Sphaerobacterales</taxon>
        <taxon>Sphaerobacterineae</taxon>
        <taxon>Sphaerobacteraceae</taxon>
        <taxon>Nitrolancea</taxon>
    </lineage>
</organism>
<evidence type="ECO:0000313" key="2">
    <source>
        <dbReference type="Proteomes" id="UP000004221"/>
    </source>
</evidence>
<gene>
    <name evidence="1" type="ORF">NITHO_6150003</name>
</gene>
<sequence>MEDPGFDRELADAILNDRPPITRSEEVAYTPDGLEQWVDDTVSLNFDVIHDGLWQDMEQALPRIRQTYTAYNSGYPMSFHVAKQGGMNDEKLFVLLCDKRVGERPVALWTFE</sequence>
<reference evidence="1 2" key="1">
    <citation type="journal article" date="2012" name="ISME J.">
        <title>Nitrification expanded: discovery, physiology and genomics of a nitrite-oxidizing bacterium from the phylum Chloroflexi.</title>
        <authorList>
            <person name="Sorokin D.Y."/>
            <person name="Lucker S."/>
            <person name="Vejmelkova D."/>
            <person name="Kostrikina N.A."/>
            <person name="Kleerebezem R."/>
            <person name="Rijpstra W.I."/>
            <person name="Damste J.S."/>
            <person name="Le Paslier D."/>
            <person name="Muyzer G."/>
            <person name="Wagner M."/>
            <person name="van Loosdrecht M.C."/>
            <person name="Daims H."/>
        </authorList>
    </citation>
    <scope>NUCLEOTIDE SEQUENCE [LARGE SCALE GENOMIC DNA]</scope>
    <source>
        <strain evidence="2">none</strain>
    </source>
</reference>
<protein>
    <submittedName>
        <fullName evidence="1">Uncharacterized protein</fullName>
    </submittedName>
</protein>
<keyword evidence="2" id="KW-1185">Reference proteome</keyword>
<dbReference type="RefSeq" id="WP_008481247.1">
    <property type="nucleotide sequence ID" value="NZ_CAGS01000574.1"/>
</dbReference>